<gene>
    <name evidence="5" type="ORF">SAG0136_05310</name>
</gene>
<feature type="domain" description="PPIase cyclophilin-type" evidence="4">
    <location>
        <begin position="79"/>
        <end position="258"/>
    </location>
</feature>
<keyword evidence="3" id="KW-0175">Coiled coil</keyword>
<dbReference type="SUPFAM" id="SSF50891">
    <property type="entry name" value="Cyclophilin-like"/>
    <property type="match status" value="1"/>
</dbReference>
<evidence type="ECO:0000313" key="6">
    <source>
        <dbReference type="Proteomes" id="UP000018482"/>
    </source>
</evidence>
<dbReference type="AlphaFoldDB" id="V6Z122"/>
<comment type="function">
    <text evidence="1 2">PPIases accelerate the folding of proteins. It catalyzes the cis-trans isomerization of proline imidic peptide bonds in oligopeptides.</text>
</comment>
<dbReference type="InterPro" id="IPR029000">
    <property type="entry name" value="Cyclophilin-like_dom_sf"/>
</dbReference>
<evidence type="ECO:0000256" key="1">
    <source>
        <dbReference type="ARBA" id="ARBA00002388"/>
    </source>
</evidence>
<name>V6Z122_STRAG</name>
<feature type="coiled-coil region" evidence="3">
    <location>
        <begin position="30"/>
        <end position="57"/>
    </location>
</feature>
<reference evidence="5 6" key="1">
    <citation type="submission" date="2013-05" db="EMBL/GenBank/DDBJ databases">
        <authorList>
            <person name="Richards V.P."/>
            <person name="Durkin S.A.S."/>
            <person name="Kim M."/>
            <person name="Pavinski Bitar P.D."/>
            <person name="Stanhope M.J."/>
            <person name="Town C.D."/>
            <person name="Venter J.C."/>
        </authorList>
    </citation>
    <scope>NUCLEOTIDE SEQUENCE [LARGE SCALE GENOMIC DNA]</scope>
    <source>
        <strain evidence="5 6">LMG 14747</strain>
    </source>
</reference>
<dbReference type="GO" id="GO:0003755">
    <property type="term" value="F:peptidyl-prolyl cis-trans isomerase activity"/>
    <property type="evidence" value="ECO:0007669"/>
    <property type="project" value="UniProtKB-UniRule"/>
</dbReference>
<dbReference type="InterPro" id="IPR002130">
    <property type="entry name" value="Cyclophilin-type_PPIase_dom"/>
</dbReference>
<evidence type="ECO:0000259" key="4">
    <source>
        <dbReference type="PROSITE" id="PS50072"/>
    </source>
</evidence>
<evidence type="ECO:0000256" key="2">
    <source>
        <dbReference type="RuleBase" id="RU363019"/>
    </source>
</evidence>
<accession>V6Z122</accession>
<dbReference type="eggNOG" id="COG0652">
    <property type="taxonomic scope" value="Bacteria"/>
</dbReference>
<evidence type="ECO:0000313" key="5">
    <source>
        <dbReference type="EMBL" id="ESV54660.1"/>
    </source>
</evidence>
<keyword evidence="2" id="KW-0697">Rotamase</keyword>
<dbReference type="PROSITE" id="PS50072">
    <property type="entry name" value="CSA_PPIASE_2"/>
    <property type="match status" value="1"/>
</dbReference>
<organism evidence="5 6">
    <name type="scientific">Streptococcus agalactiae LMG 14747</name>
    <dbReference type="NCBI Taxonomy" id="1154860"/>
    <lineage>
        <taxon>Bacteria</taxon>
        <taxon>Bacillati</taxon>
        <taxon>Bacillota</taxon>
        <taxon>Bacilli</taxon>
        <taxon>Lactobacillales</taxon>
        <taxon>Streptococcaceae</taxon>
        <taxon>Streptococcus</taxon>
    </lineage>
</organism>
<comment type="catalytic activity">
    <reaction evidence="2">
        <text>[protein]-peptidylproline (omega=180) = [protein]-peptidylproline (omega=0)</text>
        <dbReference type="Rhea" id="RHEA:16237"/>
        <dbReference type="Rhea" id="RHEA-COMP:10747"/>
        <dbReference type="Rhea" id="RHEA-COMP:10748"/>
        <dbReference type="ChEBI" id="CHEBI:83833"/>
        <dbReference type="ChEBI" id="CHEBI:83834"/>
        <dbReference type="EC" id="5.2.1.8"/>
    </reaction>
</comment>
<dbReference type="Pfam" id="PF00160">
    <property type="entry name" value="Pro_isomerase"/>
    <property type="match status" value="1"/>
</dbReference>
<dbReference type="PRINTS" id="PR00153">
    <property type="entry name" value="CSAPPISMRASE"/>
</dbReference>
<dbReference type="PROSITE" id="PS51257">
    <property type="entry name" value="PROKAR_LIPOPROTEIN"/>
    <property type="match status" value="1"/>
</dbReference>
<evidence type="ECO:0000256" key="3">
    <source>
        <dbReference type="SAM" id="Coils"/>
    </source>
</evidence>
<dbReference type="CDD" id="cd00317">
    <property type="entry name" value="cyclophilin"/>
    <property type="match status" value="1"/>
</dbReference>
<dbReference type="PANTHER" id="PTHR45625:SF16">
    <property type="entry name" value="PEPTIDYL-PROLYL CIS-TRANS ISOMERASE"/>
    <property type="match status" value="1"/>
</dbReference>
<dbReference type="EMBL" id="ANQC01000086">
    <property type="protein sequence ID" value="ESV54660.1"/>
    <property type="molecule type" value="Genomic_DNA"/>
</dbReference>
<dbReference type="InterPro" id="IPR020892">
    <property type="entry name" value="Cyclophilin-type_PPIase_CS"/>
</dbReference>
<proteinExistence type="inferred from homology"/>
<dbReference type="EC" id="5.2.1.8" evidence="2"/>
<comment type="similarity">
    <text evidence="2">Belongs to the cyclophilin-type PPIase family.</text>
</comment>
<dbReference type="Proteomes" id="UP000018482">
    <property type="component" value="Unassembled WGS sequence"/>
</dbReference>
<dbReference type="InterPro" id="IPR044666">
    <property type="entry name" value="Cyclophilin_A-like"/>
</dbReference>
<comment type="caution">
    <text evidence="5">The sequence shown here is derived from an EMBL/GenBank/DDBJ whole genome shotgun (WGS) entry which is preliminary data.</text>
</comment>
<sequence>MKKLFLISLIGLAFLTGCDKVERTLKGDDYVDQKETLKQAKETNEKYQKEIQRALKSGKDAFPQLSNKVAKDESQVILSTSMGDINIKLFPKYAPLAVENFITHAKEGYYDGLTFHRVIKDFMIQTGDPNGDGTGGQSIWKGKDDNIDSGSGFKNEVTPYLFNLRGALAMANAGPDTNGSQFFINQNPNNQAEQLKEGDYPAPIIEAYKNGGNLNLDGDYTVFGQVISGMDIVDKIAAVETSDGDKPKEDVTIKTITIKQEANLQ</sequence>
<dbReference type="PROSITE" id="PS00170">
    <property type="entry name" value="CSA_PPIASE_1"/>
    <property type="match status" value="1"/>
</dbReference>
<protein>
    <recommendedName>
        <fullName evidence="2">Peptidyl-prolyl cis-trans isomerase</fullName>
        <shortName evidence="2">PPIase</shortName>
        <ecNumber evidence="2">5.2.1.8</ecNumber>
    </recommendedName>
</protein>
<dbReference type="GO" id="GO:0006457">
    <property type="term" value="P:protein folding"/>
    <property type="evidence" value="ECO:0007669"/>
    <property type="project" value="InterPro"/>
</dbReference>
<dbReference type="PANTHER" id="PTHR45625">
    <property type="entry name" value="PEPTIDYL-PROLYL CIS-TRANS ISOMERASE-RELATED"/>
    <property type="match status" value="1"/>
</dbReference>
<dbReference type="Gene3D" id="2.40.100.10">
    <property type="entry name" value="Cyclophilin-like"/>
    <property type="match status" value="1"/>
</dbReference>
<keyword evidence="2 5" id="KW-0413">Isomerase</keyword>